<comment type="caution">
    <text evidence="2">The sequence shown here is derived from an EMBL/GenBank/DDBJ whole genome shotgun (WGS) entry which is preliminary data.</text>
</comment>
<dbReference type="PANTHER" id="PTHR34631">
    <property type="match status" value="1"/>
</dbReference>
<evidence type="ECO:0000313" key="3">
    <source>
        <dbReference type="Proteomes" id="UP000320766"/>
    </source>
</evidence>
<evidence type="ECO:0000313" key="2">
    <source>
        <dbReference type="EMBL" id="RZN68778.1"/>
    </source>
</evidence>
<dbReference type="AlphaFoldDB" id="A0A520KW67"/>
<dbReference type="PANTHER" id="PTHR34631:SF3">
    <property type="entry name" value="ISSOD12 TRANSPOSASE TNPA_ISSOD12"/>
    <property type="match status" value="1"/>
</dbReference>
<name>A0A520KW67_9EURY</name>
<reference evidence="2 3" key="1">
    <citation type="journal article" date="2019" name="Nat. Microbiol.">
        <title>Wide diversity of methane and short-chain alkane metabolisms in uncultured archaea.</title>
        <authorList>
            <person name="Borrel G."/>
            <person name="Adam P.S."/>
            <person name="McKay L.J."/>
            <person name="Chen L.X."/>
            <person name="Sierra-Garcia I.N."/>
            <person name="Sieber C.M."/>
            <person name="Letourneur Q."/>
            <person name="Ghozlane A."/>
            <person name="Andersen G.L."/>
            <person name="Li W.J."/>
            <person name="Hallam S.J."/>
            <person name="Muyzer G."/>
            <person name="de Oliveira V.M."/>
            <person name="Inskeep W.P."/>
            <person name="Banfield J.F."/>
            <person name="Gribaldo S."/>
        </authorList>
    </citation>
    <scope>NUCLEOTIDE SEQUENCE [LARGE SCALE GENOMIC DNA]</scope>
    <source>
        <strain evidence="2">NM1b</strain>
    </source>
</reference>
<evidence type="ECO:0000259" key="1">
    <source>
        <dbReference type="Pfam" id="PF01609"/>
    </source>
</evidence>
<organism evidence="2 3">
    <name type="scientific">Candidatus Methanolliviera hydrocarbonicum</name>
    <dbReference type="NCBI Taxonomy" id="2491085"/>
    <lineage>
        <taxon>Archaea</taxon>
        <taxon>Methanobacteriati</taxon>
        <taxon>Methanobacteriota</taxon>
        <taxon>Candidatus Methanoliparia</taxon>
        <taxon>Candidatus Methanoliparales</taxon>
        <taxon>Candidatus Methanollivieraceae</taxon>
        <taxon>Candidatus Methanolliviera</taxon>
    </lineage>
</organism>
<dbReference type="InterPro" id="IPR002559">
    <property type="entry name" value="Transposase_11"/>
</dbReference>
<dbReference type="GO" id="GO:0004803">
    <property type="term" value="F:transposase activity"/>
    <property type="evidence" value="ECO:0007669"/>
    <property type="project" value="InterPro"/>
</dbReference>
<dbReference type="GO" id="GO:0006313">
    <property type="term" value="P:DNA transposition"/>
    <property type="evidence" value="ECO:0007669"/>
    <property type="project" value="InterPro"/>
</dbReference>
<sequence>MKRTREGEGESEPQIAEEHLKGLKGDGIDVKKFYGDGAFDTNPFFDFLEKSKIESAIKIRKNASTDHCRGSKRRRKEIRERRRLGYKQWKEYKKYGMRWVATEGIFSAVKRKFGESMVSRSKIGLIAEAIQRFWSYDVLREYSINGVREFGFEGKTD</sequence>
<dbReference type="Proteomes" id="UP000320766">
    <property type="component" value="Unassembled WGS sequence"/>
</dbReference>
<gene>
    <name evidence="2" type="ORF">EF807_05375</name>
</gene>
<proteinExistence type="predicted"/>
<dbReference type="EMBL" id="RXIL01000096">
    <property type="protein sequence ID" value="RZN68778.1"/>
    <property type="molecule type" value="Genomic_DNA"/>
</dbReference>
<dbReference type="Pfam" id="PF01609">
    <property type="entry name" value="DDE_Tnp_1"/>
    <property type="match status" value="1"/>
</dbReference>
<feature type="domain" description="Transposase IS4-like" evidence="1">
    <location>
        <begin position="16"/>
        <end position="136"/>
    </location>
</feature>
<protein>
    <recommendedName>
        <fullName evidence="1">Transposase IS4-like domain-containing protein</fullName>
    </recommendedName>
</protein>
<dbReference type="InterPro" id="IPR053172">
    <property type="entry name" value="Tn903_transposase"/>
</dbReference>
<accession>A0A520KW67</accession>
<dbReference type="GO" id="GO:0003677">
    <property type="term" value="F:DNA binding"/>
    <property type="evidence" value="ECO:0007669"/>
    <property type="project" value="InterPro"/>
</dbReference>